<proteinExistence type="predicted"/>
<evidence type="ECO:0000313" key="1">
    <source>
        <dbReference type="EMBL" id="CAD8117420.1"/>
    </source>
</evidence>
<keyword evidence="2" id="KW-1185">Reference proteome</keyword>
<dbReference type="EMBL" id="CAJJDM010000207">
    <property type="protein sequence ID" value="CAD8117420.1"/>
    <property type="molecule type" value="Genomic_DNA"/>
</dbReference>
<evidence type="ECO:0000313" key="2">
    <source>
        <dbReference type="Proteomes" id="UP000688137"/>
    </source>
</evidence>
<organism evidence="1 2">
    <name type="scientific">Paramecium primaurelia</name>
    <dbReference type="NCBI Taxonomy" id="5886"/>
    <lineage>
        <taxon>Eukaryota</taxon>
        <taxon>Sar</taxon>
        <taxon>Alveolata</taxon>
        <taxon>Ciliophora</taxon>
        <taxon>Intramacronucleata</taxon>
        <taxon>Oligohymenophorea</taxon>
        <taxon>Peniculida</taxon>
        <taxon>Parameciidae</taxon>
        <taxon>Paramecium</taxon>
    </lineage>
</organism>
<protein>
    <submittedName>
        <fullName evidence="1">Uncharacterized protein</fullName>
    </submittedName>
</protein>
<gene>
    <name evidence="1" type="ORF">PPRIM_AZ9-3.1.T1980012</name>
</gene>
<dbReference type="AlphaFoldDB" id="A0A8S1QSB5"/>
<reference evidence="1" key="1">
    <citation type="submission" date="2021-01" db="EMBL/GenBank/DDBJ databases">
        <authorList>
            <consortium name="Genoscope - CEA"/>
            <person name="William W."/>
        </authorList>
    </citation>
    <scope>NUCLEOTIDE SEQUENCE</scope>
</reference>
<accession>A0A8S1QSB5</accession>
<sequence length="120" mass="14374">MMGVFQNLNVILIELTKKILSYQFQIKESKQWKQLDIIEQYKVLLLYLLLIQLLSCRIDNLIVIISQNIMKEWNTIQKLVLILYRNIELIKQNTRVIIAKQNQKICINLHTLYRQISCDI</sequence>
<comment type="caution">
    <text evidence="1">The sequence shown here is derived from an EMBL/GenBank/DDBJ whole genome shotgun (WGS) entry which is preliminary data.</text>
</comment>
<dbReference type="Proteomes" id="UP000688137">
    <property type="component" value="Unassembled WGS sequence"/>
</dbReference>
<name>A0A8S1QSB5_PARPR</name>